<protein>
    <submittedName>
        <fullName evidence="1">Uncharacterized protein</fullName>
    </submittedName>
</protein>
<feature type="non-terminal residue" evidence="1">
    <location>
        <position position="37"/>
    </location>
</feature>
<name>A0A382QXK5_9ZZZZ</name>
<organism evidence="1">
    <name type="scientific">marine metagenome</name>
    <dbReference type="NCBI Taxonomy" id="408172"/>
    <lineage>
        <taxon>unclassified sequences</taxon>
        <taxon>metagenomes</taxon>
        <taxon>ecological metagenomes</taxon>
    </lineage>
</organism>
<accession>A0A382QXK5</accession>
<dbReference type="AlphaFoldDB" id="A0A382QXK5"/>
<proteinExistence type="predicted"/>
<dbReference type="EMBL" id="UINC01117286">
    <property type="protein sequence ID" value="SVC89612.1"/>
    <property type="molecule type" value="Genomic_DNA"/>
</dbReference>
<evidence type="ECO:0000313" key="1">
    <source>
        <dbReference type="EMBL" id="SVC89612.1"/>
    </source>
</evidence>
<gene>
    <name evidence="1" type="ORF">METZ01_LOCUS342466</name>
</gene>
<sequence length="37" mass="4223">MNPKRAVTFILGLVLASILAKKLVWYLNPEFRNYGVS</sequence>
<reference evidence="1" key="1">
    <citation type="submission" date="2018-05" db="EMBL/GenBank/DDBJ databases">
        <authorList>
            <person name="Lanie J.A."/>
            <person name="Ng W.-L."/>
            <person name="Kazmierczak K.M."/>
            <person name="Andrzejewski T.M."/>
            <person name="Davidsen T.M."/>
            <person name="Wayne K.J."/>
            <person name="Tettelin H."/>
            <person name="Glass J.I."/>
            <person name="Rusch D."/>
            <person name="Podicherti R."/>
            <person name="Tsui H.-C.T."/>
            <person name="Winkler M.E."/>
        </authorList>
    </citation>
    <scope>NUCLEOTIDE SEQUENCE</scope>
</reference>